<dbReference type="Proteomes" id="UP000887458">
    <property type="component" value="Unassembled WGS sequence"/>
</dbReference>
<evidence type="ECO:0000313" key="1">
    <source>
        <dbReference type="EMBL" id="KAH9422848.1"/>
    </source>
</evidence>
<proteinExistence type="predicted"/>
<sequence length="90" mass="9886">MAKKTYAVNDAVDVLDLKAGNDSGGGGGVEMCLTPHRTQCILIYIFDSENFLSKNNGKSDFNICYKVFMLRLASSLLLTNITDSFNIVMI</sequence>
<evidence type="ECO:0000313" key="2">
    <source>
        <dbReference type="Proteomes" id="UP000887458"/>
    </source>
</evidence>
<reference evidence="1 2" key="2">
    <citation type="journal article" date="2022" name="Mol. Biol. Evol.">
        <title>Comparative Genomics Reveals Insights into the Divergent Evolution of Astigmatic Mites and Household Pest Adaptations.</title>
        <authorList>
            <person name="Xiong Q."/>
            <person name="Wan A.T."/>
            <person name="Liu X."/>
            <person name="Fung C.S."/>
            <person name="Xiao X."/>
            <person name="Malainual N."/>
            <person name="Hou J."/>
            <person name="Wang L."/>
            <person name="Wang M."/>
            <person name="Yang K.Y."/>
            <person name="Cui Y."/>
            <person name="Leung E.L."/>
            <person name="Nong W."/>
            <person name="Shin S.K."/>
            <person name="Au S.W."/>
            <person name="Jeong K.Y."/>
            <person name="Chew F.T."/>
            <person name="Hui J.H."/>
            <person name="Leung T.F."/>
            <person name="Tungtrongchitr A."/>
            <person name="Zhong N."/>
            <person name="Liu Z."/>
            <person name="Tsui S.K."/>
        </authorList>
    </citation>
    <scope>NUCLEOTIDE SEQUENCE [LARGE SCALE GENOMIC DNA]</scope>
    <source>
        <strain evidence="1">Derp</strain>
    </source>
</reference>
<name>A0ABQ8JJS2_DERPT</name>
<comment type="caution">
    <text evidence="1">The sequence shown here is derived from an EMBL/GenBank/DDBJ whole genome shotgun (WGS) entry which is preliminary data.</text>
</comment>
<reference evidence="1 2" key="1">
    <citation type="journal article" date="2018" name="J. Allergy Clin. Immunol.">
        <title>High-quality assembly of Dermatophagoides pteronyssinus genome and transcriptome reveals a wide range of novel allergens.</title>
        <authorList>
            <person name="Liu X.Y."/>
            <person name="Yang K.Y."/>
            <person name="Wang M.Q."/>
            <person name="Kwok J.S."/>
            <person name="Zeng X."/>
            <person name="Yang Z."/>
            <person name="Xiao X.J."/>
            <person name="Lau C.P."/>
            <person name="Li Y."/>
            <person name="Huang Z.M."/>
            <person name="Ba J.G."/>
            <person name="Yim A.K."/>
            <person name="Ouyang C.Y."/>
            <person name="Ngai S.M."/>
            <person name="Chan T.F."/>
            <person name="Leung E.L."/>
            <person name="Liu L."/>
            <person name="Liu Z.G."/>
            <person name="Tsui S.K."/>
        </authorList>
    </citation>
    <scope>NUCLEOTIDE SEQUENCE [LARGE SCALE GENOMIC DNA]</scope>
    <source>
        <strain evidence="1">Derp</strain>
    </source>
</reference>
<protein>
    <submittedName>
        <fullName evidence="1">Uncharacterized protein</fullName>
    </submittedName>
</protein>
<accession>A0ABQ8JJS2</accession>
<organism evidence="1 2">
    <name type="scientific">Dermatophagoides pteronyssinus</name>
    <name type="common">European house dust mite</name>
    <dbReference type="NCBI Taxonomy" id="6956"/>
    <lineage>
        <taxon>Eukaryota</taxon>
        <taxon>Metazoa</taxon>
        <taxon>Ecdysozoa</taxon>
        <taxon>Arthropoda</taxon>
        <taxon>Chelicerata</taxon>
        <taxon>Arachnida</taxon>
        <taxon>Acari</taxon>
        <taxon>Acariformes</taxon>
        <taxon>Sarcoptiformes</taxon>
        <taxon>Astigmata</taxon>
        <taxon>Psoroptidia</taxon>
        <taxon>Analgoidea</taxon>
        <taxon>Pyroglyphidae</taxon>
        <taxon>Dermatophagoidinae</taxon>
        <taxon>Dermatophagoides</taxon>
    </lineage>
</organism>
<dbReference type="EMBL" id="NJHN03000035">
    <property type="protein sequence ID" value="KAH9422848.1"/>
    <property type="molecule type" value="Genomic_DNA"/>
</dbReference>
<keyword evidence="2" id="KW-1185">Reference proteome</keyword>
<gene>
    <name evidence="1" type="ORF">DERP_008111</name>
</gene>